<keyword evidence="11" id="KW-0472">Membrane</keyword>
<evidence type="ECO:0000256" key="3">
    <source>
        <dbReference type="ARBA" id="ARBA00007931"/>
    </source>
</evidence>
<dbReference type="GO" id="GO:0016020">
    <property type="term" value="C:membrane"/>
    <property type="evidence" value="ECO:0007669"/>
    <property type="project" value="UniProtKB-SubCell"/>
</dbReference>
<protein>
    <recommendedName>
        <fullName evidence="12">Peptidase M50 domain-containing protein</fullName>
    </recommendedName>
</protein>
<keyword evidence="14" id="KW-1185">Reference proteome</keyword>
<name>A0A6B3LBY5_9BACT</name>
<evidence type="ECO:0000256" key="2">
    <source>
        <dbReference type="ARBA" id="ARBA00004141"/>
    </source>
</evidence>
<evidence type="ECO:0000259" key="12">
    <source>
        <dbReference type="Pfam" id="PF02163"/>
    </source>
</evidence>
<keyword evidence="10" id="KW-0482">Metalloprotease</keyword>
<dbReference type="Proteomes" id="UP000475117">
    <property type="component" value="Chromosome"/>
</dbReference>
<dbReference type="GO" id="GO:0006508">
    <property type="term" value="P:proteolysis"/>
    <property type="evidence" value="ECO:0007669"/>
    <property type="project" value="UniProtKB-KW"/>
</dbReference>
<evidence type="ECO:0000256" key="1">
    <source>
        <dbReference type="ARBA" id="ARBA00001947"/>
    </source>
</evidence>
<gene>
    <name evidence="13" type="ORF">G3M56_006160</name>
</gene>
<keyword evidence="4" id="KW-0645">Protease</keyword>
<evidence type="ECO:0000256" key="9">
    <source>
        <dbReference type="ARBA" id="ARBA00022989"/>
    </source>
</evidence>
<evidence type="ECO:0000256" key="11">
    <source>
        <dbReference type="ARBA" id="ARBA00023136"/>
    </source>
</evidence>
<dbReference type="AlphaFoldDB" id="A0A6B3LBY5"/>
<evidence type="ECO:0000256" key="7">
    <source>
        <dbReference type="ARBA" id="ARBA00022801"/>
    </source>
</evidence>
<dbReference type="GO" id="GO:0046872">
    <property type="term" value="F:metal ion binding"/>
    <property type="evidence" value="ECO:0007669"/>
    <property type="project" value="UniProtKB-KW"/>
</dbReference>
<evidence type="ECO:0000256" key="10">
    <source>
        <dbReference type="ARBA" id="ARBA00023049"/>
    </source>
</evidence>
<organism evidence="13 14">
    <name type="scientific">Sulfuriroseicoccus oceanibius</name>
    <dbReference type="NCBI Taxonomy" id="2707525"/>
    <lineage>
        <taxon>Bacteria</taxon>
        <taxon>Pseudomonadati</taxon>
        <taxon>Verrucomicrobiota</taxon>
        <taxon>Verrucomicrobiia</taxon>
        <taxon>Verrucomicrobiales</taxon>
        <taxon>Verrucomicrobiaceae</taxon>
        <taxon>Sulfuriroseicoccus</taxon>
    </lineage>
</organism>
<dbReference type="PANTHER" id="PTHR39188:SF3">
    <property type="entry name" value="STAGE IV SPORULATION PROTEIN FB"/>
    <property type="match status" value="1"/>
</dbReference>
<evidence type="ECO:0000313" key="14">
    <source>
        <dbReference type="Proteomes" id="UP000475117"/>
    </source>
</evidence>
<feature type="domain" description="Peptidase M50" evidence="12">
    <location>
        <begin position="43"/>
        <end position="120"/>
    </location>
</feature>
<evidence type="ECO:0000256" key="8">
    <source>
        <dbReference type="ARBA" id="ARBA00022833"/>
    </source>
</evidence>
<reference evidence="13 14" key="1">
    <citation type="submission" date="2020-12" db="EMBL/GenBank/DDBJ databases">
        <title>Sulforoseuscoccus oceanibium gen. nov., sp. nov., a representative of the phylum Verrucomicrobia with special cytoplasmic membrane, and proposal of Sulforoseuscoccusaceae fam. nov.</title>
        <authorList>
            <person name="Xi F."/>
        </authorList>
    </citation>
    <scope>NUCLEOTIDE SEQUENCE [LARGE SCALE GENOMIC DNA]</scope>
    <source>
        <strain evidence="13 14">T37</strain>
    </source>
</reference>
<keyword evidence="5" id="KW-0812">Transmembrane</keyword>
<dbReference type="Pfam" id="PF02163">
    <property type="entry name" value="Peptidase_M50"/>
    <property type="match status" value="1"/>
</dbReference>
<dbReference type="InterPro" id="IPR008915">
    <property type="entry name" value="Peptidase_M50"/>
</dbReference>
<keyword evidence="9" id="KW-1133">Transmembrane helix</keyword>
<dbReference type="PANTHER" id="PTHR39188">
    <property type="entry name" value="MEMBRANE-ASSOCIATED ZINC METALLOPROTEASE M50B"/>
    <property type="match status" value="1"/>
</dbReference>
<evidence type="ECO:0000256" key="4">
    <source>
        <dbReference type="ARBA" id="ARBA00022670"/>
    </source>
</evidence>
<keyword evidence="8" id="KW-0862">Zinc</keyword>
<proteinExistence type="inferred from homology"/>
<dbReference type="RefSeq" id="WP_164362890.1">
    <property type="nucleotide sequence ID" value="NZ_CP066776.1"/>
</dbReference>
<dbReference type="GO" id="GO:0008237">
    <property type="term" value="F:metallopeptidase activity"/>
    <property type="evidence" value="ECO:0007669"/>
    <property type="project" value="UniProtKB-KW"/>
</dbReference>
<evidence type="ECO:0000256" key="5">
    <source>
        <dbReference type="ARBA" id="ARBA00022692"/>
    </source>
</evidence>
<comment type="similarity">
    <text evidence="3">Belongs to the peptidase M50B family.</text>
</comment>
<evidence type="ECO:0000256" key="6">
    <source>
        <dbReference type="ARBA" id="ARBA00022723"/>
    </source>
</evidence>
<comment type="cofactor">
    <cofactor evidence="1">
        <name>Zn(2+)</name>
        <dbReference type="ChEBI" id="CHEBI:29105"/>
    </cofactor>
</comment>
<dbReference type="KEGG" id="soa:G3M56_006160"/>
<sequence>MIEFRLFGFPIRVQPWFWLTMAFLGGALDARGPAAWSGVILFVAAGFASILIHELGHALAARRFKCNNVSITLVALGGLASFNPPATGLSRPQNIGISAAGPLLQLVAGGLAVVAMLYLPSTHRALLVLEPFALVSIFWGLMNLCLPIFPLDGGQILHGILGPKRVRITLWVGIACCVALAIFTVSRYGFSIWNLMLLGLLASQNISMLKEVNHFRRHQGQ</sequence>
<accession>A0A6B3LBY5</accession>
<keyword evidence="7" id="KW-0378">Hydrolase</keyword>
<keyword evidence="6" id="KW-0479">Metal-binding</keyword>
<dbReference type="EMBL" id="CP066776">
    <property type="protein sequence ID" value="QQL46161.1"/>
    <property type="molecule type" value="Genomic_DNA"/>
</dbReference>
<evidence type="ECO:0000313" key="13">
    <source>
        <dbReference type="EMBL" id="QQL46161.1"/>
    </source>
</evidence>
<comment type="subcellular location">
    <subcellularLocation>
        <location evidence="2">Membrane</location>
        <topology evidence="2">Multi-pass membrane protein</topology>
    </subcellularLocation>
</comment>